<dbReference type="Proteomes" id="UP000268014">
    <property type="component" value="Unassembled WGS sequence"/>
</dbReference>
<dbReference type="EMBL" id="UZAF01019386">
    <property type="protein sequence ID" value="VDO59642.1"/>
    <property type="molecule type" value="Genomic_DNA"/>
</dbReference>
<sequence>MKERSHVTLSTHTHQSVCLPVCLRLSLFPPMKCIADMLLNLHSTIPRPTTSLLQDLRTTDGQLRVLPSSLPHTWT</sequence>
<protein>
    <submittedName>
        <fullName evidence="1">Uncharacterized protein</fullName>
    </submittedName>
</protein>
<gene>
    <name evidence="1" type="ORF">HPLM_LOCUS16367</name>
</gene>
<evidence type="ECO:0000313" key="1">
    <source>
        <dbReference type="EMBL" id="VDO59642.1"/>
    </source>
</evidence>
<reference evidence="1 2" key="1">
    <citation type="submission" date="2018-11" db="EMBL/GenBank/DDBJ databases">
        <authorList>
            <consortium name="Pathogen Informatics"/>
        </authorList>
    </citation>
    <scope>NUCLEOTIDE SEQUENCE [LARGE SCALE GENOMIC DNA]</scope>
    <source>
        <strain evidence="1 2">MHpl1</strain>
    </source>
</reference>
<evidence type="ECO:0000313" key="2">
    <source>
        <dbReference type="Proteomes" id="UP000268014"/>
    </source>
</evidence>
<name>A0A3P8AH24_HAEPC</name>
<proteinExistence type="predicted"/>
<organism evidence="1 2">
    <name type="scientific">Haemonchus placei</name>
    <name type="common">Barber's pole worm</name>
    <dbReference type="NCBI Taxonomy" id="6290"/>
    <lineage>
        <taxon>Eukaryota</taxon>
        <taxon>Metazoa</taxon>
        <taxon>Ecdysozoa</taxon>
        <taxon>Nematoda</taxon>
        <taxon>Chromadorea</taxon>
        <taxon>Rhabditida</taxon>
        <taxon>Rhabditina</taxon>
        <taxon>Rhabditomorpha</taxon>
        <taxon>Strongyloidea</taxon>
        <taxon>Trichostrongylidae</taxon>
        <taxon>Haemonchus</taxon>
    </lineage>
</organism>
<dbReference type="AlphaFoldDB" id="A0A3P8AH24"/>
<accession>A0A3P8AH24</accession>
<keyword evidence="2" id="KW-1185">Reference proteome</keyword>